<reference evidence="2 3" key="1">
    <citation type="submission" date="2020-07" db="EMBL/GenBank/DDBJ databases">
        <title>Thermoactinomyces phylogeny.</title>
        <authorList>
            <person name="Dunlap C."/>
        </authorList>
    </citation>
    <scope>NUCLEOTIDE SEQUENCE [LARGE SCALE GENOMIC DNA]</scope>
    <source>
        <strain evidence="2 3">AMNI-1</strain>
    </source>
</reference>
<dbReference type="Gene3D" id="1.20.120.680">
    <property type="entry name" value="Formiminotetrahydrofolate cyclodeaminase monomer, up-and-down helical bundle"/>
    <property type="match status" value="1"/>
</dbReference>
<sequence>MLLKEHTITDFVDITASKEPAPGGGSIAALSGALSSALTAMVNELTKGKKKYAKDQELVEKLCKEANEIREQFVDVMDRDTKAYNKLSSAFSFPKETDEEKKARSAAIQEGLVTCIETPMEMMELCVKVCSLVEQSVGHTNSNCASDLGVAALMLNAAVKGAWLNVLINLGSLKDRRLLKEYYDKGSSILEKVSGTVTKVYLDIEAELNHQVAEKLN</sequence>
<evidence type="ECO:0000313" key="2">
    <source>
        <dbReference type="EMBL" id="MBA4602480.1"/>
    </source>
</evidence>
<evidence type="ECO:0000259" key="1">
    <source>
        <dbReference type="Pfam" id="PF04961"/>
    </source>
</evidence>
<feature type="domain" description="Cyclodeaminase/cyclohydrolase" evidence="1">
    <location>
        <begin position="7"/>
        <end position="182"/>
    </location>
</feature>
<comment type="caution">
    <text evidence="2">The sequence shown here is derived from an EMBL/GenBank/DDBJ whole genome shotgun (WGS) entry which is preliminary data.</text>
</comment>
<organism evidence="2 3">
    <name type="scientific">Thermoactinomyces mirandus</name>
    <dbReference type="NCBI Taxonomy" id="2756294"/>
    <lineage>
        <taxon>Bacteria</taxon>
        <taxon>Bacillati</taxon>
        <taxon>Bacillota</taxon>
        <taxon>Bacilli</taxon>
        <taxon>Bacillales</taxon>
        <taxon>Thermoactinomycetaceae</taxon>
        <taxon>Thermoactinomyces</taxon>
    </lineage>
</organism>
<keyword evidence="2" id="KW-0378">Hydrolase</keyword>
<proteinExistence type="predicted"/>
<dbReference type="EMBL" id="JACEOL010000030">
    <property type="protein sequence ID" value="MBA4602480.1"/>
    <property type="molecule type" value="Genomic_DNA"/>
</dbReference>
<gene>
    <name evidence="2" type="ORF">H2C83_09170</name>
</gene>
<name>A0A7W2ASA3_9BACL</name>
<dbReference type="RefSeq" id="WP_181740044.1">
    <property type="nucleotide sequence ID" value="NZ_JACEOL010000030.1"/>
</dbReference>
<protein>
    <submittedName>
        <fullName evidence="2">Cyclodeaminase/cyclohydrolase family protein</fullName>
    </submittedName>
</protein>
<accession>A0A7W2ASA3</accession>
<keyword evidence="3" id="KW-1185">Reference proteome</keyword>
<dbReference type="InterPro" id="IPR036178">
    <property type="entry name" value="Formintransfe-cycloase-like_sf"/>
</dbReference>
<dbReference type="GO" id="GO:0016787">
    <property type="term" value="F:hydrolase activity"/>
    <property type="evidence" value="ECO:0007669"/>
    <property type="project" value="UniProtKB-KW"/>
</dbReference>
<dbReference type="Proteomes" id="UP000538292">
    <property type="component" value="Unassembled WGS sequence"/>
</dbReference>
<dbReference type="InterPro" id="IPR007044">
    <property type="entry name" value="Cyclodeamin/CycHdrlase"/>
</dbReference>
<dbReference type="AlphaFoldDB" id="A0A7W2ASA3"/>
<evidence type="ECO:0000313" key="3">
    <source>
        <dbReference type="Proteomes" id="UP000538292"/>
    </source>
</evidence>
<dbReference type="SUPFAM" id="SSF101262">
    <property type="entry name" value="Methenyltetrahydrofolate cyclohydrolase-like"/>
    <property type="match status" value="1"/>
</dbReference>
<dbReference type="Pfam" id="PF04961">
    <property type="entry name" value="FTCD_C"/>
    <property type="match status" value="1"/>
</dbReference>